<evidence type="ECO:0000313" key="1">
    <source>
        <dbReference type="EMBL" id="MEQ2232156.1"/>
    </source>
</evidence>
<proteinExistence type="predicted"/>
<name>A0ABV0TH83_9TELE</name>
<sequence>MFSCHFSFVTLGASCRIWPSFGRTTQTLSFSWCRFFFPQPVEVHCAGNGLYGKEHLQQQKNISKNLQAIKLKFISTKFQDGTCPLTMEHWHTVPQEAQTAQSLTRELLSQVLYCKLIAKHSIGSALAMEHPIWSSSI</sequence>
<reference evidence="1 2" key="1">
    <citation type="submission" date="2021-06" db="EMBL/GenBank/DDBJ databases">
        <authorList>
            <person name="Palmer J.M."/>
        </authorList>
    </citation>
    <scope>NUCLEOTIDE SEQUENCE [LARGE SCALE GENOMIC DNA]</scope>
    <source>
        <strain evidence="2">if_2019</strain>
        <tissue evidence="1">Muscle</tissue>
    </source>
</reference>
<dbReference type="Proteomes" id="UP001482620">
    <property type="component" value="Unassembled WGS sequence"/>
</dbReference>
<gene>
    <name evidence="1" type="ORF">ILYODFUR_008330</name>
</gene>
<accession>A0ABV0TH83</accession>
<evidence type="ECO:0000313" key="2">
    <source>
        <dbReference type="Proteomes" id="UP001482620"/>
    </source>
</evidence>
<dbReference type="EMBL" id="JAHRIQ010035312">
    <property type="protein sequence ID" value="MEQ2232156.1"/>
    <property type="molecule type" value="Genomic_DNA"/>
</dbReference>
<organism evidence="1 2">
    <name type="scientific">Ilyodon furcidens</name>
    <name type="common">goldbreast splitfin</name>
    <dbReference type="NCBI Taxonomy" id="33524"/>
    <lineage>
        <taxon>Eukaryota</taxon>
        <taxon>Metazoa</taxon>
        <taxon>Chordata</taxon>
        <taxon>Craniata</taxon>
        <taxon>Vertebrata</taxon>
        <taxon>Euteleostomi</taxon>
        <taxon>Actinopterygii</taxon>
        <taxon>Neopterygii</taxon>
        <taxon>Teleostei</taxon>
        <taxon>Neoteleostei</taxon>
        <taxon>Acanthomorphata</taxon>
        <taxon>Ovalentaria</taxon>
        <taxon>Atherinomorphae</taxon>
        <taxon>Cyprinodontiformes</taxon>
        <taxon>Goodeidae</taxon>
        <taxon>Ilyodon</taxon>
    </lineage>
</organism>
<keyword evidence="2" id="KW-1185">Reference proteome</keyword>
<comment type="caution">
    <text evidence="1">The sequence shown here is derived from an EMBL/GenBank/DDBJ whole genome shotgun (WGS) entry which is preliminary data.</text>
</comment>
<protein>
    <submittedName>
        <fullName evidence="1">Uncharacterized protein</fullName>
    </submittedName>
</protein>